<dbReference type="Gene3D" id="2.160.10.10">
    <property type="entry name" value="Hexapeptide repeat proteins"/>
    <property type="match status" value="1"/>
</dbReference>
<sequence length="173" mass="19218">MSILRGDLAQIKMGQYVILREDVVIRPTYTKTKQKGLKYVQLSIGDNVYIDKASIVCALKIGNNVHIGKNCIIGHRSILRDNCRILDGSILPPDTIVPPFTVYGGRPATYIGELPETIGVIHKDLTTNFYKNFQGVDPRRQGGGNQQQQQQPVSSSSQPQNTARALAEQERQN</sequence>
<reference evidence="7 8" key="1">
    <citation type="submission" date="2014-06" db="EMBL/GenBank/DDBJ databases">
        <authorList>
            <person name="Swart Estienne"/>
        </authorList>
    </citation>
    <scope>NUCLEOTIDE SEQUENCE [LARGE SCALE GENOMIC DNA]</scope>
    <source>
        <strain evidence="7 8">130c</strain>
    </source>
</reference>
<dbReference type="SUPFAM" id="SSF51161">
    <property type="entry name" value="Trimeric LpxA-like enzymes"/>
    <property type="match status" value="1"/>
</dbReference>
<keyword evidence="8" id="KW-1185">Reference proteome</keyword>
<evidence type="ECO:0000256" key="1">
    <source>
        <dbReference type="ARBA" id="ARBA00004245"/>
    </source>
</evidence>
<dbReference type="Proteomes" id="UP000039865">
    <property type="component" value="Unassembled WGS sequence"/>
</dbReference>
<feature type="region of interest" description="Disordered" evidence="6">
    <location>
        <begin position="133"/>
        <end position="173"/>
    </location>
</feature>
<dbReference type="InterPro" id="IPR011004">
    <property type="entry name" value="Trimer_LpxA-like_sf"/>
</dbReference>
<dbReference type="PANTHER" id="PTHR46126:SF1">
    <property type="entry name" value="DYNACTIN SUBUNIT 5"/>
    <property type="match status" value="1"/>
</dbReference>
<dbReference type="GO" id="GO:0005869">
    <property type="term" value="C:dynactin complex"/>
    <property type="evidence" value="ECO:0007669"/>
    <property type="project" value="TreeGrafter"/>
</dbReference>
<evidence type="ECO:0000256" key="3">
    <source>
        <dbReference type="ARBA" id="ARBA00023212"/>
    </source>
</evidence>
<dbReference type="InParanoid" id="A0A078AE77"/>
<gene>
    <name evidence="7" type="primary">Contig18908.g20058</name>
    <name evidence="7" type="ORF">STYLEM_9571</name>
</gene>
<comment type="similarity">
    <text evidence="4">Belongs to the dynactin subunits 5/6 family. Dynactin subunit 5 subfamily.</text>
</comment>
<protein>
    <recommendedName>
        <fullName evidence="5">Dynactin subunit 5</fullName>
    </recommendedName>
</protein>
<organism evidence="7 8">
    <name type="scientific">Stylonychia lemnae</name>
    <name type="common">Ciliate</name>
    <dbReference type="NCBI Taxonomy" id="5949"/>
    <lineage>
        <taxon>Eukaryota</taxon>
        <taxon>Sar</taxon>
        <taxon>Alveolata</taxon>
        <taxon>Ciliophora</taxon>
        <taxon>Intramacronucleata</taxon>
        <taxon>Spirotrichea</taxon>
        <taxon>Stichotrichia</taxon>
        <taxon>Sporadotrichida</taxon>
        <taxon>Oxytrichidae</taxon>
        <taxon>Stylonychinae</taxon>
        <taxon>Stylonychia</taxon>
    </lineage>
</organism>
<name>A0A078AE77_STYLE</name>
<dbReference type="AlphaFoldDB" id="A0A078AE77"/>
<dbReference type="PANTHER" id="PTHR46126">
    <property type="entry name" value="DYNACTIN SUBUNIT 5"/>
    <property type="match status" value="1"/>
</dbReference>
<evidence type="ECO:0000256" key="5">
    <source>
        <dbReference type="ARBA" id="ARBA00034865"/>
    </source>
</evidence>
<evidence type="ECO:0000313" key="7">
    <source>
        <dbReference type="EMBL" id="CDW80569.1"/>
    </source>
</evidence>
<dbReference type="EMBL" id="CCKQ01009107">
    <property type="protein sequence ID" value="CDW80569.1"/>
    <property type="molecule type" value="Genomic_DNA"/>
</dbReference>
<dbReference type="OrthoDB" id="417208at2759"/>
<comment type="subcellular location">
    <subcellularLocation>
        <location evidence="1">Cytoplasm</location>
        <location evidence="1">Cytoskeleton</location>
    </subcellularLocation>
</comment>
<keyword evidence="3" id="KW-0206">Cytoskeleton</keyword>
<feature type="compositionally biased region" description="Low complexity" evidence="6">
    <location>
        <begin position="146"/>
        <end position="161"/>
    </location>
</feature>
<dbReference type="Pfam" id="PF21711">
    <property type="entry name" value="DCTN5"/>
    <property type="match status" value="1"/>
</dbReference>
<evidence type="ECO:0000256" key="2">
    <source>
        <dbReference type="ARBA" id="ARBA00022490"/>
    </source>
</evidence>
<evidence type="ECO:0000313" key="8">
    <source>
        <dbReference type="Proteomes" id="UP000039865"/>
    </source>
</evidence>
<keyword evidence="2" id="KW-0963">Cytoplasm</keyword>
<dbReference type="FunCoup" id="A0A078AE77">
    <property type="interactions" value="265"/>
</dbReference>
<evidence type="ECO:0000256" key="4">
    <source>
        <dbReference type="ARBA" id="ARBA00034706"/>
    </source>
</evidence>
<evidence type="ECO:0000256" key="6">
    <source>
        <dbReference type="SAM" id="MobiDB-lite"/>
    </source>
</evidence>
<dbReference type="InterPro" id="IPR047125">
    <property type="entry name" value="DCTN5"/>
</dbReference>
<proteinExistence type="inferred from homology"/>
<accession>A0A078AE77</accession>